<evidence type="ECO:0000313" key="2">
    <source>
        <dbReference type="Proteomes" id="UP000076738"/>
    </source>
</evidence>
<dbReference type="EMBL" id="KV417278">
    <property type="protein sequence ID" value="KZO97825.1"/>
    <property type="molecule type" value="Genomic_DNA"/>
</dbReference>
<evidence type="ECO:0000313" key="1">
    <source>
        <dbReference type="EMBL" id="KZO97825.1"/>
    </source>
</evidence>
<proteinExistence type="predicted"/>
<reference evidence="1 2" key="1">
    <citation type="journal article" date="2016" name="Mol. Biol. Evol.">
        <title>Comparative Genomics of Early-Diverging Mushroom-Forming Fungi Provides Insights into the Origins of Lignocellulose Decay Capabilities.</title>
        <authorList>
            <person name="Nagy L.G."/>
            <person name="Riley R."/>
            <person name="Tritt A."/>
            <person name="Adam C."/>
            <person name="Daum C."/>
            <person name="Floudas D."/>
            <person name="Sun H."/>
            <person name="Yadav J.S."/>
            <person name="Pangilinan J."/>
            <person name="Larsson K.H."/>
            <person name="Matsuura K."/>
            <person name="Barry K."/>
            <person name="Labutti K."/>
            <person name="Kuo R."/>
            <person name="Ohm R.A."/>
            <person name="Bhattacharya S.S."/>
            <person name="Shirouzu T."/>
            <person name="Yoshinaga Y."/>
            <person name="Martin F.M."/>
            <person name="Grigoriev I.V."/>
            <person name="Hibbett D.S."/>
        </authorList>
    </citation>
    <scope>NUCLEOTIDE SEQUENCE [LARGE SCALE GENOMIC DNA]</scope>
    <source>
        <strain evidence="1 2">TUFC12733</strain>
    </source>
</reference>
<evidence type="ECO:0008006" key="3">
    <source>
        <dbReference type="Google" id="ProtNLM"/>
    </source>
</evidence>
<sequence>MRHMTEMLSLFPNKLISSLHSMINPGANRSFVYMRVPPELLEDILLLSVSAHGRPWRPLALSAAGLRRRLLCYALVCKRWAVVAFSLLYQSWDASTVPPAISKMDLFGHCDTETSCDR</sequence>
<organism evidence="1 2">
    <name type="scientific">Calocera viscosa (strain TUFC12733)</name>
    <dbReference type="NCBI Taxonomy" id="1330018"/>
    <lineage>
        <taxon>Eukaryota</taxon>
        <taxon>Fungi</taxon>
        <taxon>Dikarya</taxon>
        <taxon>Basidiomycota</taxon>
        <taxon>Agaricomycotina</taxon>
        <taxon>Dacrymycetes</taxon>
        <taxon>Dacrymycetales</taxon>
        <taxon>Dacrymycetaceae</taxon>
        <taxon>Calocera</taxon>
    </lineage>
</organism>
<protein>
    <recommendedName>
        <fullName evidence="3">F-box domain-containing protein</fullName>
    </recommendedName>
</protein>
<accession>A0A167NL25</accession>
<dbReference type="AlphaFoldDB" id="A0A167NL25"/>
<name>A0A167NL25_CALVF</name>
<gene>
    <name evidence="1" type="ORF">CALVIDRAFT_61060</name>
</gene>
<dbReference type="Proteomes" id="UP000076738">
    <property type="component" value="Unassembled WGS sequence"/>
</dbReference>
<keyword evidence="2" id="KW-1185">Reference proteome</keyword>